<dbReference type="OrthoDB" id="3693644at2"/>
<feature type="domain" description="CAAX prenyl protease 2/Lysostaphin resistance protein A-like" evidence="2">
    <location>
        <begin position="135"/>
        <end position="224"/>
    </location>
</feature>
<keyword evidence="1" id="KW-0812">Transmembrane</keyword>
<evidence type="ECO:0000313" key="3">
    <source>
        <dbReference type="EMBL" id="SDD76274.1"/>
    </source>
</evidence>
<reference evidence="4" key="1">
    <citation type="submission" date="2016-10" db="EMBL/GenBank/DDBJ databases">
        <authorList>
            <person name="Varghese N."/>
            <person name="Submissions S."/>
        </authorList>
    </citation>
    <scope>NUCLEOTIDE SEQUENCE [LARGE SCALE GENOMIC DNA]</scope>
    <source>
        <strain evidence="4">CGMCC 4.3516</strain>
    </source>
</reference>
<feature type="transmembrane region" description="Helical" evidence="1">
    <location>
        <begin position="215"/>
        <end position="234"/>
    </location>
</feature>
<dbReference type="GO" id="GO:0004175">
    <property type="term" value="F:endopeptidase activity"/>
    <property type="evidence" value="ECO:0007669"/>
    <property type="project" value="UniProtKB-ARBA"/>
</dbReference>
<feature type="transmembrane region" description="Helical" evidence="1">
    <location>
        <begin position="49"/>
        <end position="71"/>
    </location>
</feature>
<proteinExistence type="predicted"/>
<keyword evidence="1" id="KW-1133">Transmembrane helix</keyword>
<dbReference type="Pfam" id="PF02517">
    <property type="entry name" value="Rce1-like"/>
    <property type="match status" value="1"/>
</dbReference>
<evidence type="ECO:0000259" key="2">
    <source>
        <dbReference type="Pfam" id="PF02517"/>
    </source>
</evidence>
<protein>
    <recommendedName>
        <fullName evidence="2">CAAX prenyl protease 2/Lysostaphin resistance protein A-like domain-containing protein</fullName>
    </recommendedName>
</protein>
<evidence type="ECO:0000313" key="4">
    <source>
        <dbReference type="Proteomes" id="UP000198949"/>
    </source>
</evidence>
<dbReference type="RefSeq" id="WP_091035314.1">
    <property type="nucleotide sequence ID" value="NZ_FNAD01000007.1"/>
</dbReference>
<dbReference type="InterPro" id="IPR003675">
    <property type="entry name" value="Rce1/LyrA-like_dom"/>
</dbReference>
<dbReference type="AlphaFoldDB" id="A0A1G6XDF6"/>
<feature type="transmembrane region" description="Helical" evidence="1">
    <location>
        <begin position="190"/>
        <end position="208"/>
    </location>
</feature>
<evidence type="ECO:0000256" key="1">
    <source>
        <dbReference type="SAM" id="Phobius"/>
    </source>
</evidence>
<feature type="transmembrane region" description="Helical" evidence="1">
    <location>
        <begin position="21"/>
        <end position="43"/>
    </location>
</feature>
<dbReference type="InterPro" id="IPR052710">
    <property type="entry name" value="CAAX_protease"/>
</dbReference>
<gene>
    <name evidence="3" type="ORF">SAMN05216270_107116</name>
</gene>
<accession>A0A1G6XDF6</accession>
<organism evidence="3 4">
    <name type="scientific">Glycomyces harbinensis</name>
    <dbReference type="NCBI Taxonomy" id="58114"/>
    <lineage>
        <taxon>Bacteria</taxon>
        <taxon>Bacillati</taxon>
        <taxon>Actinomycetota</taxon>
        <taxon>Actinomycetes</taxon>
        <taxon>Glycomycetales</taxon>
        <taxon>Glycomycetaceae</taxon>
        <taxon>Glycomyces</taxon>
    </lineage>
</organism>
<dbReference type="STRING" id="58114.SAMN05216270_107116"/>
<dbReference type="GO" id="GO:0080120">
    <property type="term" value="P:CAAX-box protein maturation"/>
    <property type="evidence" value="ECO:0007669"/>
    <property type="project" value="UniProtKB-ARBA"/>
</dbReference>
<keyword evidence="1" id="KW-0472">Membrane</keyword>
<feature type="transmembrane region" description="Helical" evidence="1">
    <location>
        <begin position="134"/>
        <end position="156"/>
    </location>
</feature>
<sequence length="237" mass="24756">MTVDSREATLTERTRPAAPGWPEILAGTAVYVVSLVLVALLLPRIESDAATGVVGLLVSGVIGLLAFALAVRLRIRDLAVFGVRRARPRHLLVGATLGLGAYVLGTIASLIYIVLSGDTENIQTSYQAAAAGGWWYLALALAAGAVLTPLGEEAFFRGVVANALLHRYRAWIAVVASAAFFALAHGVNPILPVAFVVGVLTALLLRWSGSIWPGVLLHGVNNAIALLVPVLIGLGTE</sequence>
<feature type="transmembrane region" description="Helical" evidence="1">
    <location>
        <begin position="91"/>
        <end position="114"/>
    </location>
</feature>
<dbReference type="PANTHER" id="PTHR36435">
    <property type="entry name" value="SLR1288 PROTEIN"/>
    <property type="match status" value="1"/>
</dbReference>
<dbReference type="EMBL" id="FNAD01000007">
    <property type="protein sequence ID" value="SDD76274.1"/>
    <property type="molecule type" value="Genomic_DNA"/>
</dbReference>
<dbReference type="PANTHER" id="PTHR36435:SF1">
    <property type="entry name" value="CAAX AMINO TERMINAL PROTEASE FAMILY PROTEIN"/>
    <property type="match status" value="1"/>
</dbReference>
<dbReference type="Proteomes" id="UP000198949">
    <property type="component" value="Unassembled WGS sequence"/>
</dbReference>
<keyword evidence="4" id="KW-1185">Reference proteome</keyword>
<name>A0A1G6XDF6_9ACTN</name>